<proteinExistence type="predicted"/>
<dbReference type="EMBL" id="LNYN01000035">
    <property type="protein sequence ID" value="KTD31771.1"/>
    <property type="molecule type" value="Genomic_DNA"/>
</dbReference>
<dbReference type="Proteomes" id="UP000254040">
    <property type="component" value="Unassembled WGS sequence"/>
</dbReference>
<evidence type="ECO:0000313" key="4">
    <source>
        <dbReference type="Proteomes" id="UP000254040"/>
    </source>
</evidence>
<dbReference type="EMBL" id="UGOG01000001">
    <property type="protein sequence ID" value="STX62148.1"/>
    <property type="molecule type" value="Genomic_DNA"/>
</dbReference>
<protein>
    <submittedName>
        <fullName evidence="2">Uncharacterized protein</fullName>
    </submittedName>
</protein>
<reference evidence="1 3" key="1">
    <citation type="submission" date="2015-11" db="EMBL/GenBank/DDBJ databases">
        <title>Genomic analysis of 38 Legionella species identifies large and diverse effector repertoires.</title>
        <authorList>
            <person name="Burstein D."/>
            <person name="Amaro F."/>
            <person name="Zusman T."/>
            <person name="Lifshitz Z."/>
            <person name="Cohen O."/>
            <person name="Gilbert J.A."/>
            <person name="Pupko T."/>
            <person name="Shuman H.A."/>
            <person name="Segal G."/>
        </authorList>
    </citation>
    <scope>NUCLEOTIDE SEQUENCE [LARGE SCALE GENOMIC DNA]</scope>
    <source>
        <strain evidence="1 3">ATCC 43877</strain>
    </source>
</reference>
<dbReference type="Proteomes" id="UP000054985">
    <property type="component" value="Unassembled WGS sequence"/>
</dbReference>
<reference evidence="2 4" key="2">
    <citation type="submission" date="2018-06" db="EMBL/GenBank/DDBJ databases">
        <authorList>
            <consortium name="Pathogen Informatics"/>
            <person name="Doyle S."/>
        </authorList>
    </citation>
    <scope>NUCLEOTIDE SEQUENCE [LARGE SCALE GENOMIC DNA]</scope>
    <source>
        <strain evidence="2 4">NCTC12239</strain>
    </source>
</reference>
<gene>
    <name evidence="1" type="ORF">Lmor_2647</name>
    <name evidence="2" type="ORF">NCTC12239_01066</name>
</gene>
<keyword evidence="3" id="KW-1185">Reference proteome</keyword>
<dbReference type="AlphaFoldDB" id="A0A378JXL8"/>
<accession>A0A378JXL8</accession>
<evidence type="ECO:0000313" key="2">
    <source>
        <dbReference type="EMBL" id="STX62148.1"/>
    </source>
</evidence>
<evidence type="ECO:0000313" key="3">
    <source>
        <dbReference type="Proteomes" id="UP000054985"/>
    </source>
</evidence>
<name>A0A378JXL8_9GAMM</name>
<evidence type="ECO:0000313" key="1">
    <source>
        <dbReference type="EMBL" id="KTD31771.1"/>
    </source>
</evidence>
<organism evidence="2 4">
    <name type="scientific">Legionella moravica</name>
    <dbReference type="NCBI Taxonomy" id="39962"/>
    <lineage>
        <taxon>Bacteria</taxon>
        <taxon>Pseudomonadati</taxon>
        <taxon>Pseudomonadota</taxon>
        <taxon>Gammaproteobacteria</taxon>
        <taxon>Legionellales</taxon>
        <taxon>Legionellaceae</taxon>
        <taxon>Legionella</taxon>
    </lineage>
</organism>
<sequence>MQESNSVSIKVEYILIELSRCVNDLQSLRSTLSKDDTRNIKLNMSQLESLISFTKES</sequence>